<accession>A0A7J5E151</accession>
<sequence>MSRDPARRFATGIAGALALSVVWLGVTAATTTTPGEARERRAAPRLPVPVAALRTVSGPAGPALVVPAGAIATAENGASRVEVIDSAGAREVPVTTGRSRRGLVEVTGAGLREGDEVRLFPAPQHFGAPGG</sequence>
<reference evidence="1 2" key="1">
    <citation type="submission" date="2019-09" db="EMBL/GenBank/DDBJ databases">
        <title>Pimelobacter sp. isolated from Paulinella.</title>
        <authorList>
            <person name="Jeong S.E."/>
        </authorList>
    </citation>
    <scope>NUCLEOTIDE SEQUENCE [LARGE SCALE GENOMIC DNA]</scope>
    <source>
        <strain evidence="1 2">Pch-N</strain>
    </source>
</reference>
<evidence type="ECO:0000313" key="1">
    <source>
        <dbReference type="EMBL" id="KAB2811903.1"/>
    </source>
</evidence>
<evidence type="ECO:0000313" key="2">
    <source>
        <dbReference type="Proteomes" id="UP000449906"/>
    </source>
</evidence>
<organism evidence="1 2">
    <name type="scientific">Nocardioides simplex</name>
    <name type="common">Arthrobacter simplex</name>
    <dbReference type="NCBI Taxonomy" id="2045"/>
    <lineage>
        <taxon>Bacteria</taxon>
        <taxon>Bacillati</taxon>
        <taxon>Actinomycetota</taxon>
        <taxon>Actinomycetes</taxon>
        <taxon>Propionibacteriales</taxon>
        <taxon>Nocardioidaceae</taxon>
        <taxon>Pimelobacter</taxon>
    </lineage>
</organism>
<dbReference type="AlphaFoldDB" id="A0A7J5E151"/>
<dbReference type="RefSeq" id="WP_151579324.1">
    <property type="nucleotide sequence ID" value="NZ_WBVM01000001.1"/>
</dbReference>
<dbReference type="Gene3D" id="2.40.420.20">
    <property type="match status" value="1"/>
</dbReference>
<proteinExistence type="predicted"/>
<gene>
    <name evidence="1" type="ORF">F9L07_08675</name>
</gene>
<name>A0A7J5E151_NOCSI</name>
<protein>
    <submittedName>
        <fullName evidence="1">Uncharacterized protein</fullName>
    </submittedName>
</protein>
<comment type="caution">
    <text evidence="1">The sequence shown here is derived from an EMBL/GenBank/DDBJ whole genome shotgun (WGS) entry which is preliminary data.</text>
</comment>
<dbReference type="Proteomes" id="UP000449906">
    <property type="component" value="Unassembled WGS sequence"/>
</dbReference>
<dbReference type="EMBL" id="WBVM01000001">
    <property type="protein sequence ID" value="KAB2811903.1"/>
    <property type="molecule type" value="Genomic_DNA"/>
</dbReference>